<comment type="caution">
    <text evidence="2">The sequence shown here is derived from an EMBL/GenBank/DDBJ whole genome shotgun (WGS) entry which is preliminary data.</text>
</comment>
<reference evidence="2" key="1">
    <citation type="submission" date="2013-04" db="EMBL/GenBank/DDBJ databases">
        <authorList>
            <person name="Qu J."/>
            <person name="Murali S.C."/>
            <person name="Bandaranaike D."/>
            <person name="Bellair M."/>
            <person name="Blankenburg K."/>
            <person name="Chao H."/>
            <person name="Dinh H."/>
            <person name="Doddapaneni H."/>
            <person name="Downs B."/>
            <person name="Dugan-Rocha S."/>
            <person name="Elkadiri S."/>
            <person name="Gnanaolivu R.D."/>
            <person name="Hernandez B."/>
            <person name="Javaid M."/>
            <person name="Jayaseelan J.C."/>
            <person name="Lee S."/>
            <person name="Li M."/>
            <person name="Ming W."/>
            <person name="Munidasa M."/>
            <person name="Muniz J."/>
            <person name="Nguyen L."/>
            <person name="Ongeri F."/>
            <person name="Osuji N."/>
            <person name="Pu L.-L."/>
            <person name="Puazo M."/>
            <person name="Qu C."/>
            <person name="Quiroz J."/>
            <person name="Raj R."/>
            <person name="Weissenberger G."/>
            <person name="Xin Y."/>
            <person name="Zou X."/>
            <person name="Han Y."/>
            <person name="Richards S."/>
            <person name="Worley K."/>
            <person name="Muzny D."/>
            <person name="Gibbs R."/>
        </authorList>
    </citation>
    <scope>NUCLEOTIDE SEQUENCE</scope>
    <source>
        <strain evidence="2">Sampled in the wild</strain>
    </source>
</reference>
<evidence type="ECO:0000313" key="2">
    <source>
        <dbReference type="EMBL" id="KAG8240079.1"/>
    </source>
</evidence>
<organism evidence="2 3">
    <name type="scientific">Ladona fulva</name>
    <name type="common">Scarce chaser dragonfly</name>
    <name type="synonym">Libellula fulva</name>
    <dbReference type="NCBI Taxonomy" id="123851"/>
    <lineage>
        <taxon>Eukaryota</taxon>
        <taxon>Metazoa</taxon>
        <taxon>Ecdysozoa</taxon>
        <taxon>Arthropoda</taxon>
        <taxon>Hexapoda</taxon>
        <taxon>Insecta</taxon>
        <taxon>Pterygota</taxon>
        <taxon>Palaeoptera</taxon>
        <taxon>Odonata</taxon>
        <taxon>Epiprocta</taxon>
        <taxon>Anisoptera</taxon>
        <taxon>Libelluloidea</taxon>
        <taxon>Libellulidae</taxon>
        <taxon>Ladona</taxon>
    </lineage>
</organism>
<dbReference type="Proteomes" id="UP000792457">
    <property type="component" value="Unassembled WGS sequence"/>
</dbReference>
<accession>A0A8K0PEA0</accession>
<evidence type="ECO:0000256" key="1">
    <source>
        <dbReference type="SAM" id="Phobius"/>
    </source>
</evidence>
<feature type="transmembrane region" description="Helical" evidence="1">
    <location>
        <begin position="56"/>
        <end position="73"/>
    </location>
</feature>
<keyword evidence="1" id="KW-0812">Transmembrane</keyword>
<keyword evidence="1" id="KW-0472">Membrane</keyword>
<sequence length="91" mass="10314">MIVITIVDIGHIAHLENIGEDVYAVDYLAPAIRLVTFVYAAILLELNLKKGLSTSGLLFLFWLFLSLCEAVQYRDEIIRATDTVSDVYFIY</sequence>
<proteinExistence type="predicted"/>
<keyword evidence="1" id="KW-1133">Transmembrane helix</keyword>
<dbReference type="EMBL" id="KZ311136">
    <property type="protein sequence ID" value="KAG8240079.1"/>
    <property type="molecule type" value="Genomic_DNA"/>
</dbReference>
<name>A0A8K0PEA0_LADFU</name>
<protein>
    <submittedName>
        <fullName evidence="2">Uncharacterized protein</fullName>
    </submittedName>
</protein>
<keyword evidence="3" id="KW-1185">Reference proteome</keyword>
<dbReference type="AlphaFoldDB" id="A0A8K0PEA0"/>
<feature type="transmembrane region" description="Helical" evidence="1">
    <location>
        <begin position="27"/>
        <end position="44"/>
    </location>
</feature>
<gene>
    <name evidence="2" type="ORF">J437_LFUL019651</name>
</gene>
<evidence type="ECO:0000313" key="3">
    <source>
        <dbReference type="Proteomes" id="UP000792457"/>
    </source>
</evidence>
<reference evidence="2" key="2">
    <citation type="submission" date="2017-10" db="EMBL/GenBank/DDBJ databases">
        <title>Ladona fulva Genome sequencing and assembly.</title>
        <authorList>
            <person name="Murali S."/>
            <person name="Richards S."/>
            <person name="Bandaranaike D."/>
            <person name="Bellair M."/>
            <person name="Blankenburg K."/>
            <person name="Chao H."/>
            <person name="Dinh H."/>
            <person name="Doddapaneni H."/>
            <person name="Dugan-Rocha S."/>
            <person name="Elkadiri S."/>
            <person name="Gnanaolivu R."/>
            <person name="Hernandez B."/>
            <person name="Skinner E."/>
            <person name="Javaid M."/>
            <person name="Lee S."/>
            <person name="Li M."/>
            <person name="Ming W."/>
            <person name="Munidasa M."/>
            <person name="Muniz J."/>
            <person name="Nguyen L."/>
            <person name="Hughes D."/>
            <person name="Osuji N."/>
            <person name="Pu L.-L."/>
            <person name="Puazo M."/>
            <person name="Qu C."/>
            <person name="Quiroz J."/>
            <person name="Raj R."/>
            <person name="Weissenberger G."/>
            <person name="Xin Y."/>
            <person name="Zou X."/>
            <person name="Han Y."/>
            <person name="Worley K."/>
            <person name="Muzny D."/>
            <person name="Gibbs R."/>
        </authorList>
    </citation>
    <scope>NUCLEOTIDE SEQUENCE</scope>
    <source>
        <strain evidence="2">Sampled in the wild</strain>
    </source>
</reference>